<feature type="region of interest" description="Disordered" evidence="10">
    <location>
        <begin position="745"/>
        <end position="779"/>
    </location>
</feature>
<feature type="compositionally biased region" description="Low complexity" evidence="10">
    <location>
        <begin position="817"/>
        <end position="826"/>
    </location>
</feature>
<dbReference type="Proteomes" id="UP000311382">
    <property type="component" value="Unassembled WGS sequence"/>
</dbReference>
<dbReference type="GO" id="GO:0006334">
    <property type="term" value="P:nucleosome assembly"/>
    <property type="evidence" value="ECO:0007669"/>
    <property type="project" value="TreeGrafter"/>
</dbReference>
<comment type="caution">
    <text evidence="12">The sequence shown here is derived from an EMBL/GenBank/DDBJ whole genome shotgun (WGS) entry which is preliminary data.</text>
</comment>
<feature type="repeat" description="WD" evidence="9">
    <location>
        <begin position="143"/>
        <end position="174"/>
    </location>
</feature>
<dbReference type="InterPro" id="IPR015943">
    <property type="entry name" value="WD40/YVTN_repeat-like_dom_sf"/>
</dbReference>
<dbReference type="InterPro" id="IPR055410">
    <property type="entry name" value="Beta-prop_CAF1B_HIR1"/>
</dbReference>
<keyword evidence="8" id="KW-0539">Nucleus</keyword>
<dbReference type="PROSITE" id="PS50294">
    <property type="entry name" value="WD_REPEATS_REGION"/>
    <property type="match status" value="1"/>
</dbReference>
<keyword evidence="13" id="KW-1185">Reference proteome</keyword>
<feature type="compositionally biased region" description="Low complexity" evidence="10">
    <location>
        <begin position="414"/>
        <end position="441"/>
    </location>
</feature>
<evidence type="ECO:0000256" key="4">
    <source>
        <dbReference type="ARBA" id="ARBA00022737"/>
    </source>
</evidence>
<sequence length="853" mass="89407">MKCKALEIRWHETKPIFSADLHAVPPTQHAKPAHPYAKLGATGAETLADEDDQAREVREHREMDHKDRDKAWRLATCGGDNNVRLWLVTPRPHLGAPALSLPAKPSQPGAPAASSSSQAKSAPTAPPAKEHDPEPKVEYLATLSQHTGVVNCVRFAPFGEVLASAGDDGNILIWVPGESSKKMGETDEDRAYEKESWRVRSMIRSMSGQEIYDLAWSPSGERLLAGSVDHTATIYDVLSGAPLYKIAEHTNYVQGVCWDPRGELIATQSSDRSMHVYEVREPKKGAAGGVEVHAVGKNSRLEVQRRPTTTTAAAASAGSLKRARKPSEADLGAGSGSGSTLSAPSLSAGTLRPGMPPRALSTRSDISDRSTATTATTAAAAPTTEITTPMDPPTGIPHHPPPPPPRTHSHSRRSSTSGSQPSQSPRLTPVAALPAGSLPLRSPSPAPPLPAVMLPLEPKPSPSSSGAGAGAGADDSDARAPVQTQTIKLYGDANSTPFFRRLCWSTDGSLLLTPAGLWEDPYAAVAPSSSSTGVKKDKKDKDKAAAQATEPRPTVYIYSRANVARPPVAHLPGHRTTSIAIRFCPVLFELRGGRRASAAREAVGGGEADEDEGARRIELGAEVKDVELDGSADNNSKEDKGKGKGKGRARDEGDDKPHSVFDLPYRMVYAVATLDSVYLYDTQQAGPIAMFGNLHYAPFTDLTWSVDGQTLVISSQDGYCSVVAFEPGELGTPCADQRPWAVSAAAPAPAPATSAPAHQHAAHGSPTKAEHKTDAAPTGGALPALFAKAASTSGAAPAGIVDLTQSDSASSSPVKRPASAMSAGAADGEGDGAAPEKKHKKRVAPTLVRPLGT</sequence>
<feature type="compositionally biased region" description="Basic and acidic residues" evidence="10">
    <location>
        <begin position="635"/>
        <end position="657"/>
    </location>
</feature>
<evidence type="ECO:0000256" key="5">
    <source>
        <dbReference type="ARBA" id="ARBA00022763"/>
    </source>
</evidence>
<feature type="compositionally biased region" description="Low complexity" evidence="10">
    <location>
        <begin position="102"/>
        <end position="123"/>
    </location>
</feature>
<feature type="repeat" description="WD" evidence="9">
    <location>
        <begin position="246"/>
        <end position="287"/>
    </location>
</feature>
<accession>A0A5C5FSL8</accession>
<dbReference type="InterPro" id="IPR001680">
    <property type="entry name" value="WD40_rpt"/>
</dbReference>
<dbReference type="OrthoDB" id="71227at2759"/>
<keyword evidence="7" id="KW-0234">DNA repair</keyword>
<dbReference type="SMART" id="SM00320">
    <property type="entry name" value="WD40"/>
    <property type="match status" value="5"/>
</dbReference>
<feature type="repeat" description="WD" evidence="9">
    <location>
        <begin position="204"/>
        <end position="245"/>
    </location>
</feature>
<dbReference type="PANTHER" id="PTHR15271:SF4">
    <property type="entry name" value="CHROMATIN ASSEMBLY FACTOR 1 SUBUNIT B"/>
    <property type="match status" value="1"/>
</dbReference>
<dbReference type="STRING" id="5288.A0A5C5FSL8"/>
<evidence type="ECO:0000313" key="12">
    <source>
        <dbReference type="EMBL" id="TNY18964.1"/>
    </source>
</evidence>
<evidence type="ECO:0000256" key="6">
    <source>
        <dbReference type="ARBA" id="ARBA00022853"/>
    </source>
</evidence>
<evidence type="ECO:0000259" key="11">
    <source>
        <dbReference type="Pfam" id="PF24105"/>
    </source>
</evidence>
<evidence type="ECO:0000256" key="2">
    <source>
        <dbReference type="ARBA" id="ARBA00007306"/>
    </source>
</evidence>
<name>A0A5C5FSL8_9BASI</name>
<evidence type="ECO:0000256" key="8">
    <source>
        <dbReference type="ARBA" id="ARBA00023242"/>
    </source>
</evidence>
<comment type="subcellular location">
    <subcellularLocation>
        <location evidence="1">Nucleus</location>
    </subcellularLocation>
</comment>
<feature type="region of interest" description="Disordered" evidence="10">
    <location>
        <begin position="804"/>
        <end position="853"/>
    </location>
</feature>
<dbReference type="PANTHER" id="PTHR15271">
    <property type="entry name" value="CHROMATIN ASSEMBLY FACTOR 1 SUBUNIT B"/>
    <property type="match status" value="1"/>
</dbReference>
<dbReference type="EMBL" id="SOZI01000114">
    <property type="protein sequence ID" value="TNY18964.1"/>
    <property type="molecule type" value="Genomic_DNA"/>
</dbReference>
<dbReference type="AlphaFoldDB" id="A0A5C5FSL8"/>
<dbReference type="GO" id="GO:0033186">
    <property type="term" value="C:CAF-1 complex"/>
    <property type="evidence" value="ECO:0007669"/>
    <property type="project" value="TreeGrafter"/>
</dbReference>
<feature type="compositionally biased region" description="Low complexity" evidence="10">
    <location>
        <begin position="745"/>
        <end position="763"/>
    </location>
</feature>
<evidence type="ECO:0000256" key="7">
    <source>
        <dbReference type="ARBA" id="ARBA00023204"/>
    </source>
</evidence>
<feature type="compositionally biased region" description="Basic and acidic residues" evidence="10">
    <location>
        <begin position="534"/>
        <end position="544"/>
    </location>
</feature>
<organism evidence="12 13">
    <name type="scientific">Rhodotorula diobovata</name>
    <dbReference type="NCBI Taxonomy" id="5288"/>
    <lineage>
        <taxon>Eukaryota</taxon>
        <taxon>Fungi</taxon>
        <taxon>Dikarya</taxon>
        <taxon>Basidiomycota</taxon>
        <taxon>Pucciniomycotina</taxon>
        <taxon>Microbotryomycetes</taxon>
        <taxon>Sporidiobolales</taxon>
        <taxon>Sporidiobolaceae</taxon>
        <taxon>Rhodotorula</taxon>
    </lineage>
</organism>
<comment type="similarity">
    <text evidence="2">Belongs to the WD repeat HIR1 family.</text>
</comment>
<evidence type="ECO:0000256" key="3">
    <source>
        <dbReference type="ARBA" id="ARBA00022574"/>
    </source>
</evidence>
<dbReference type="InterPro" id="IPR036322">
    <property type="entry name" value="WD40_repeat_dom_sf"/>
</dbReference>
<feature type="compositionally biased region" description="Polar residues" evidence="10">
    <location>
        <begin position="804"/>
        <end position="813"/>
    </location>
</feature>
<protein>
    <recommendedName>
        <fullName evidence="11">CAF1B/HIR1 beta-propeller domain-containing protein</fullName>
    </recommendedName>
</protein>
<dbReference type="InterPro" id="IPR045145">
    <property type="entry name" value="PTHR15271"/>
</dbReference>
<evidence type="ECO:0000256" key="10">
    <source>
        <dbReference type="SAM" id="MobiDB-lite"/>
    </source>
</evidence>
<feature type="compositionally biased region" description="Low complexity" evidence="10">
    <location>
        <begin position="371"/>
        <end position="388"/>
    </location>
</feature>
<gene>
    <name evidence="12" type="ORF">DMC30DRAFT_448377</name>
</gene>
<feature type="domain" description="CAF1B/HIR1 beta-propeller" evidence="11">
    <location>
        <begin position="133"/>
        <end position="283"/>
    </location>
</feature>
<feature type="compositionally biased region" description="Low complexity" evidence="10">
    <location>
        <begin position="451"/>
        <end position="466"/>
    </location>
</feature>
<dbReference type="GO" id="GO:0006335">
    <property type="term" value="P:DNA replication-dependent chromatin assembly"/>
    <property type="evidence" value="ECO:0007669"/>
    <property type="project" value="InterPro"/>
</dbReference>
<dbReference type="PROSITE" id="PS50082">
    <property type="entry name" value="WD_REPEATS_2"/>
    <property type="match status" value="3"/>
</dbReference>
<keyword evidence="4" id="KW-0677">Repeat</keyword>
<keyword evidence="3 9" id="KW-0853">WD repeat</keyword>
<dbReference type="SUPFAM" id="SSF50978">
    <property type="entry name" value="WD40 repeat-like"/>
    <property type="match status" value="1"/>
</dbReference>
<feature type="region of interest" description="Disordered" evidence="10">
    <location>
        <begin position="624"/>
        <end position="657"/>
    </location>
</feature>
<dbReference type="GO" id="GO:0005634">
    <property type="term" value="C:nucleus"/>
    <property type="evidence" value="ECO:0007669"/>
    <property type="project" value="UniProtKB-SubCell"/>
</dbReference>
<keyword evidence="6" id="KW-0156">Chromatin regulator</keyword>
<reference evidence="12 13" key="1">
    <citation type="submission" date="2019-03" db="EMBL/GenBank/DDBJ databases">
        <title>Rhodosporidium diobovatum UCD-FST 08-225 genome sequencing, assembly, and annotation.</title>
        <authorList>
            <person name="Fakankun I.U."/>
            <person name="Fristensky B."/>
            <person name="Levin D.B."/>
        </authorList>
    </citation>
    <scope>NUCLEOTIDE SEQUENCE [LARGE SCALE GENOMIC DNA]</scope>
    <source>
        <strain evidence="12 13">UCD-FST 08-225</strain>
    </source>
</reference>
<feature type="domain" description="CAF1B/HIR1 beta-propeller" evidence="11">
    <location>
        <begin position="549"/>
        <end position="730"/>
    </location>
</feature>
<keyword evidence="5" id="KW-0227">DNA damage</keyword>
<evidence type="ECO:0000256" key="1">
    <source>
        <dbReference type="ARBA" id="ARBA00004123"/>
    </source>
</evidence>
<feature type="region of interest" description="Disordered" evidence="10">
    <location>
        <begin position="296"/>
        <end position="480"/>
    </location>
</feature>
<feature type="region of interest" description="Disordered" evidence="10">
    <location>
        <begin position="524"/>
        <end position="550"/>
    </location>
</feature>
<feature type="compositionally biased region" description="Low complexity" evidence="10">
    <location>
        <begin position="338"/>
        <end position="351"/>
    </location>
</feature>
<dbReference type="Pfam" id="PF24105">
    <property type="entry name" value="Beta-prop_CAF1B_HIR1"/>
    <property type="match status" value="2"/>
</dbReference>
<evidence type="ECO:0000256" key="9">
    <source>
        <dbReference type="PROSITE-ProRule" id="PRU00221"/>
    </source>
</evidence>
<dbReference type="GO" id="GO:0006281">
    <property type="term" value="P:DNA repair"/>
    <property type="evidence" value="ECO:0007669"/>
    <property type="project" value="UniProtKB-KW"/>
</dbReference>
<feature type="region of interest" description="Disordered" evidence="10">
    <location>
        <begin position="97"/>
        <end position="134"/>
    </location>
</feature>
<evidence type="ECO:0000313" key="13">
    <source>
        <dbReference type="Proteomes" id="UP000311382"/>
    </source>
</evidence>
<proteinExistence type="inferred from homology"/>
<feature type="compositionally biased region" description="Pro residues" evidence="10">
    <location>
        <begin position="390"/>
        <end position="406"/>
    </location>
</feature>
<dbReference type="Gene3D" id="2.130.10.10">
    <property type="entry name" value="YVTN repeat-like/Quinoprotein amine dehydrogenase"/>
    <property type="match status" value="1"/>
</dbReference>